<dbReference type="RefSeq" id="WP_319974015.1">
    <property type="nucleotide sequence ID" value="NZ_JAXAVU010000004.1"/>
</dbReference>
<feature type="transmembrane region" description="Helical" evidence="7">
    <location>
        <begin position="171"/>
        <end position="189"/>
    </location>
</feature>
<evidence type="ECO:0000256" key="7">
    <source>
        <dbReference type="SAM" id="Phobius"/>
    </source>
</evidence>
<keyword evidence="5 7" id="KW-1133">Transmembrane helix</keyword>
<evidence type="ECO:0000256" key="3">
    <source>
        <dbReference type="ARBA" id="ARBA00022475"/>
    </source>
</evidence>
<feature type="transmembrane region" description="Helical" evidence="7">
    <location>
        <begin position="51"/>
        <end position="73"/>
    </location>
</feature>
<feature type="transmembrane region" description="Helical" evidence="7">
    <location>
        <begin position="276"/>
        <end position="293"/>
    </location>
</feature>
<feature type="transmembrane region" description="Helical" evidence="7">
    <location>
        <begin position="210"/>
        <end position="233"/>
    </location>
</feature>
<comment type="caution">
    <text evidence="9">The sequence shown here is derived from an EMBL/GenBank/DDBJ whole genome shotgun (WGS) entry which is preliminary data.</text>
</comment>
<evidence type="ECO:0000259" key="8">
    <source>
        <dbReference type="PROSITE" id="PS50850"/>
    </source>
</evidence>
<feature type="transmembrane region" description="Helical" evidence="7">
    <location>
        <begin position="80"/>
        <end position="100"/>
    </location>
</feature>
<dbReference type="SUPFAM" id="SSF103473">
    <property type="entry name" value="MFS general substrate transporter"/>
    <property type="match status" value="1"/>
</dbReference>
<dbReference type="InterPro" id="IPR036259">
    <property type="entry name" value="MFS_trans_sf"/>
</dbReference>
<evidence type="ECO:0000256" key="4">
    <source>
        <dbReference type="ARBA" id="ARBA00022692"/>
    </source>
</evidence>
<accession>A0ABU4USK0</accession>
<keyword evidence="2" id="KW-0813">Transport</keyword>
<organism evidence="9 10">
    <name type="scientific">Lentzea sokolovensis</name>
    <dbReference type="NCBI Taxonomy" id="3095429"/>
    <lineage>
        <taxon>Bacteria</taxon>
        <taxon>Bacillati</taxon>
        <taxon>Actinomycetota</taxon>
        <taxon>Actinomycetes</taxon>
        <taxon>Pseudonocardiales</taxon>
        <taxon>Pseudonocardiaceae</taxon>
        <taxon>Lentzea</taxon>
    </lineage>
</organism>
<evidence type="ECO:0000256" key="1">
    <source>
        <dbReference type="ARBA" id="ARBA00004651"/>
    </source>
</evidence>
<feature type="transmembrane region" description="Helical" evidence="7">
    <location>
        <begin position="334"/>
        <end position="358"/>
    </location>
</feature>
<dbReference type="Gene3D" id="1.20.1250.20">
    <property type="entry name" value="MFS general substrate transporter like domains"/>
    <property type="match status" value="1"/>
</dbReference>
<feature type="transmembrane region" description="Helical" evidence="7">
    <location>
        <begin position="106"/>
        <end position="128"/>
    </location>
</feature>
<proteinExistence type="predicted"/>
<dbReference type="CDD" id="cd17473">
    <property type="entry name" value="MFS_arabinose_efflux_permease_like"/>
    <property type="match status" value="1"/>
</dbReference>
<evidence type="ECO:0000256" key="6">
    <source>
        <dbReference type="ARBA" id="ARBA00023136"/>
    </source>
</evidence>
<feature type="transmembrane region" description="Helical" evidence="7">
    <location>
        <begin position="364"/>
        <end position="384"/>
    </location>
</feature>
<keyword evidence="10" id="KW-1185">Reference proteome</keyword>
<keyword evidence="4 7" id="KW-0812">Transmembrane</keyword>
<comment type="subcellular location">
    <subcellularLocation>
        <location evidence="1">Cell membrane</location>
        <topology evidence="1">Multi-pass membrane protein</topology>
    </subcellularLocation>
</comment>
<keyword evidence="6 7" id="KW-0472">Membrane</keyword>
<evidence type="ECO:0000256" key="2">
    <source>
        <dbReference type="ARBA" id="ARBA00022448"/>
    </source>
</evidence>
<protein>
    <submittedName>
        <fullName evidence="9">MFS transporter</fullName>
    </submittedName>
</protein>
<evidence type="ECO:0000313" key="10">
    <source>
        <dbReference type="Proteomes" id="UP001285352"/>
    </source>
</evidence>
<name>A0ABU4USK0_9PSEU</name>
<gene>
    <name evidence="9" type="ORF">SK854_06210</name>
</gene>
<keyword evidence="3" id="KW-1003">Cell membrane</keyword>
<evidence type="ECO:0000313" key="9">
    <source>
        <dbReference type="EMBL" id="MDX8141695.1"/>
    </source>
</evidence>
<feature type="transmembrane region" description="Helical" evidence="7">
    <location>
        <begin position="299"/>
        <end position="322"/>
    </location>
</feature>
<dbReference type="Pfam" id="PF07690">
    <property type="entry name" value="MFS_1"/>
    <property type="match status" value="1"/>
</dbReference>
<dbReference type="PANTHER" id="PTHR23517">
    <property type="entry name" value="RESISTANCE PROTEIN MDTM, PUTATIVE-RELATED-RELATED"/>
    <property type="match status" value="1"/>
</dbReference>
<evidence type="ECO:0000256" key="5">
    <source>
        <dbReference type="ARBA" id="ARBA00022989"/>
    </source>
</evidence>
<feature type="domain" description="Major facilitator superfamily (MFS) profile" evidence="8">
    <location>
        <begin position="13"/>
        <end position="388"/>
    </location>
</feature>
<dbReference type="EMBL" id="JAXAVU010000004">
    <property type="protein sequence ID" value="MDX8141695.1"/>
    <property type="molecule type" value="Genomic_DNA"/>
</dbReference>
<sequence length="393" mass="39932">MTAAPTRTAGLPQLLVLLAASSLSVLGAVLIAPVLPQMSAHFADVPGVGILVPLVLTVPALVIGLTAPFAGVIVDRIGRVRILLVALVVYAAAGTAPLWLDDLGSIIASRVVVGVCEAAIMTSATTLIGDYWTGDRRNRYLGLQATVATISATAFIAAGGALGVGGWRAPFWMYLVSLILVVPAARLLWTVGESSSGEASVRVPLPWRTLVVPCLVSVVGGAVFYALIVQLSFVLNGIGVTSSGMIGAATAVMSIATAIGAALFGKLIRLGRRTLLPAEFALAGTGLVVVFATSSLPVILAGAMITGFATGVLLPTLLTWAVDRLDYAARGRGTGLWTGSLFVGEFFSPLVIAAFAAATGGLQSGIAVLGALSVAVATVLWIGLSGRAVVPAR</sequence>
<dbReference type="PROSITE" id="PS50850">
    <property type="entry name" value="MFS"/>
    <property type="match status" value="1"/>
</dbReference>
<reference evidence="9 10" key="1">
    <citation type="submission" date="2023-11" db="EMBL/GenBank/DDBJ databases">
        <title>Lentzea sokolovensis, sp. nov., Lentzea kristufkii, sp. nov., and Lentzea miocenensis, sp. nov., rare actinobacteria from Sokolov Coal Basin, Miocene lacustrine sediment, Czech Republic.</title>
        <authorList>
            <person name="Lara A."/>
            <person name="Kotroba L."/>
            <person name="Nouioui I."/>
            <person name="Neumann-Schaal M."/>
            <person name="Mast Y."/>
            <person name="Chronakova A."/>
        </authorList>
    </citation>
    <scope>NUCLEOTIDE SEQUENCE [LARGE SCALE GENOMIC DNA]</scope>
    <source>
        <strain evidence="9 10">BCCO 10_0061</strain>
    </source>
</reference>
<dbReference type="InterPro" id="IPR020846">
    <property type="entry name" value="MFS_dom"/>
</dbReference>
<feature type="transmembrane region" description="Helical" evidence="7">
    <location>
        <begin position="245"/>
        <end position="264"/>
    </location>
</feature>
<feature type="transmembrane region" description="Helical" evidence="7">
    <location>
        <begin position="140"/>
        <end position="165"/>
    </location>
</feature>
<dbReference type="InterPro" id="IPR011701">
    <property type="entry name" value="MFS"/>
</dbReference>
<dbReference type="InterPro" id="IPR050171">
    <property type="entry name" value="MFS_Transporters"/>
</dbReference>
<dbReference type="Proteomes" id="UP001285352">
    <property type="component" value="Unassembled WGS sequence"/>
</dbReference>